<evidence type="ECO:0000259" key="3">
    <source>
        <dbReference type="Pfam" id="PF14478"/>
    </source>
</evidence>
<dbReference type="Pfam" id="PF14478">
    <property type="entry name" value="DUF4430"/>
    <property type="match status" value="1"/>
</dbReference>
<protein>
    <submittedName>
        <fullName evidence="4">PF14478 domain protein</fullName>
    </submittedName>
</protein>
<dbReference type="STRING" id="1125712.HMPREF1316_0691"/>
<proteinExistence type="predicted"/>
<evidence type="ECO:0000256" key="2">
    <source>
        <dbReference type="SAM" id="Phobius"/>
    </source>
</evidence>
<keyword evidence="5" id="KW-1185">Reference proteome</keyword>
<feature type="compositionally biased region" description="Low complexity" evidence="1">
    <location>
        <begin position="238"/>
        <end position="268"/>
    </location>
</feature>
<feature type="transmembrane region" description="Helical" evidence="2">
    <location>
        <begin position="27"/>
        <end position="44"/>
    </location>
</feature>
<keyword evidence="2" id="KW-0472">Membrane</keyword>
<gene>
    <name evidence="4" type="ORF">HMPREF1316_0691</name>
</gene>
<dbReference type="PATRIC" id="fig|1125712.3.peg.2349"/>
<evidence type="ECO:0000313" key="5">
    <source>
        <dbReference type="Proteomes" id="UP000016638"/>
    </source>
</evidence>
<dbReference type="eggNOG" id="ENOG5033AEP">
    <property type="taxonomic scope" value="Bacteria"/>
</dbReference>
<evidence type="ECO:0000313" key="4">
    <source>
        <dbReference type="EMBL" id="ERL06263.1"/>
    </source>
</evidence>
<sequence length="397" mass="39957">MTAHGTTGDDERDEATRGSRVSRHLRILLVAFAVVVVAFCAWSMSEYTQGRDPLAWLTGSGALTTTNDTDPSGTFDLNGDASTAATTATLSHDDVVAALGALQFDGADVSVPPDQATVVLTQDGIWVDQVELDDAPTMASLTARRAAALATWEATTGVEVPQVTWIAEDGAGAVRMAVSYGTDDAPTSGDLPFLLSRASSYALSGDAYASLGIGPDCPQSTEAVPTLPDASPVSVEPSVTSGGEVLTTTSTTGGSALSSSGTGSVPGSDTGGGSSSGSGATATPSQPRDPAPTDARITVTVTVDGSAAGRGSNSVAVTVPAGSTAYDALVATGVGVNARQTSYGVYVSSIDGLAEKEHGSGSGWTYAVNGIEPDRSAASYTLSEGDVIVWSYVNVTQ</sequence>
<feature type="domain" description="Transcobalamin-like C-terminal" evidence="3">
    <location>
        <begin position="322"/>
        <end position="393"/>
    </location>
</feature>
<accession>U2TJA8</accession>
<feature type="region of interest" description="Disordered" evidence="1">
    <location>
        <begin position="219"/>
        <end position="294"/>
    </location>
</feature>
<dbReference type="RefSeq" id="WP_021727319.1">
    <property type="nucleotide sequence ID" value="NZ_AWEZ01000069.1"/>
</dbReference>
<dbReference type="Gene3D" id="2.170.130.30">
    <property type="match status" value="1"/>
</dbReference>
<dbReference type="Proteomes" id="UP000016638">
    <property type="component" value="Unassembled WGS sequence"/>
</dbReference>
<comment type="caution">
    <text evidence="4">The sequence shown here is derived from an EMBL/GenBank/DDBJ whole genome shotgun (WGS) entry which is preliminary data.</text>
</comment>
<dbReference type="AlphaFoldDB" id="U2TJA8"/>
<dbReference type="InterPro" id="IPR027954">
    <property type="entry name" value="Transcobalamin-like_C"/>
</dbReference>
<reference evidence="4 5" key="1">
    <citation type="submission" date="2013-08" db="EMBL/GenBank/DDBJ databases">
        <authorList>
            <person name="Durkin A.S."/>
            <person name="Haft D.R."/>
            <person name="McCorrison J."/>
            <person name="Torralba M."/>
            <person name="Gillis M."/>
            <person name="Haft D.H."/>
            <person name="Methe B."/>
            <person name="Sutton G."/>
            <person name="Nelson K.E."/>
        </authorList>
    </citation>
    <scope>NUCLEOTIDE SEQUENCE [LARGE SCALE GENOMIC DNA]</scope>
    <source>
        <strain evidence="4 5">F0195</strain>
    </source>
</reference>
<evidence type="ECO:0000256" key="1">
    <source>
        <dbReference type="SAM" id="MobiDB-lite"/>
    </source>
</evidence>
<keyword evidence="2" id="KW-0812">Transmembrane</keyword>
<name>U2TJA8_9ACTN</name>
<dbReference type="OrthoDB" id="9004184at2"/>
<dbReference type="EMBL" id="AWEZ01000069">
    <property type="protein sequence ID" value="ERL06263.1"/>
    <property type="molecule type" value="Genomic_DNA"/>
</dbReference>
<keyword evidence="2" id="KW-1133">Transmembrane helix</keyword>
<organism evidence="4 5">
    <name type="scientific">Olsenella profusa F0195</name>
    <dbReference type="NCBI Taxonomy" id="1125712"/>
    <lineage>
        <taxon>Bacteria</taxon>
        <taxon>Bacillati</taxon>
        <taxon>Actinomycetota</taxon>
        <taxon>Coriobacteriia</taxon>
        <taxon>Coriobacteriales</taxon>
        <taxon>Atopobiaceae</taxon>
        <taxon>Olsenella</taxon>
    </lineage>
</organism>